<feature type="compositionally biased region" description="Basic and acidic residues" evidence="1">
    <location>
        <begin position="152"/>
        <end position="161"/>
    </location>
</feature>
<reference evidence="2 3" key="1">
    <citation type="submission" date="2018-02" db="EMBL/GenBank/DDBJ databases">
        <title>The genomes of Aspergillus section Nigri reveals drivers in fungal speciation.</title>
        <authorList>
            <consortium name="DOE Joint Genome Institute"/>
            <person name="Vesth T.C."/>
            <person name="Nybo J."/>
            <person name="Theobald S."/>
            <person name="Brandl J."/>
            <person name="Frisvad J.C."/>
            <person name="Nielsen K.F."/>
            <person name="Lyhne E.K."/>
            <person name="Kogle M.E."/>
            <person name="Kuo A."/>
            <person name="Riley R."/>
            <person name="Clum A."/>
            <person name="Nolan M."/>
            <person name="Lipzen A."/>
            <person name="Salamov A."/>
            <person name="Henrissat B."/>
            <person name="Wiebenga A."/>
            <person name="De vries R.P."/>
            <person name="Grigoriev I.V."/>
            <person name="Mortensen U.H."/>
            <person name="Andersen M.R."/>
            <person name="Baker S.E."/>
        </authorList>
    </citation>
    <scope>NUCLEOTIDE SEQUENCE [LARGE SCALE GENOMIC DNA]</scope>
    <source>
        <strain evidence="2 3">CBS 121057</strain>
    </source>
</reference>
<proteinExistence type="predicted"/>
<dbReference type="EMBL" id="KZ826380">
    <property type="protein sequence ID" value="PYI03506.1"/>
    <property type="molecule type" value="Genomic_DNA"/>
</dbReference>
<gene>
    <name evidence="2" type="ORF">BO78DRAFT_195870</name>
</gene>
<dbReference type="Proteomes" id="UP000248423">
    <property type="component" value="Unassembled WGS sequence"/>
</dbReference>
<evidence type="ECO:0000256" key="1">
    <source>
        <dbReference type="SAM" id="MobiDB-lite"/>
    </source>
</evidence>
<dbReference type="OrthoDB" id="4510850at2759"/>
<dbReference type="AlphaFoldDB" id="A0A319E0B1"/>
<keyword evidence="3" id="KW-1185">Reference proteome</keyword>
<dbReference type="VEuPathDB" id="FungiDB:BO78DRAFT_195870"/>
<name>A0A319E0B1_ASPSB</name>
<sequence>MIYHTERLALAWWMDQEEYLVLTPYPEWRREKLEPLRGENPPPLGGLLPSGDSVHCSSHSRVFGVQVHENDEIMLEVPVQRRSARRIMHQSVRHPRTPDRGHGHVDLPVQVHHTTQSYSVLCRGKATCGLEWAQLQSRASFDSKLDAQHGLDRTDWQEKAPIRHGNARPSQRNAPGEKRRARITNQSGRSSGHLALAIFHLQPRR</sequence>
<evidence type="ECO:0000313" key="2">
    <source>
        <dbReference type="EMBL" id="PYI03506.1"/>
    </source>
</evidence>
<accession>A0A319E0B1</accession>
<evidence type="ECO:0000313" key="3">
    <source>
        <dbReference type="Proteomes" id="UP000248423"/>
    </source>
</evidence>
<protein>
    <submittedName>
        <fullName evidence="2">Uncharacterized protein</fullName>
    </submittedName>
</protein>
<feature type="region of interest" description="Disordered" evidence="1">
    <location>
        <begin position="152"/>
        <end position="189"/>
    </location>
</feature>
<organism evidence="2 3">
    <name type="scientific">Aspergillus sclerotiicarbonarius (strain CBS 121057 / IBT 28362)</name>
    <dbReference type="NCBI Taxonomy" id="1448318"/>
    <lineage>
        <taxon>Eukaryota</taxon>
        <taxon>Fungi</taxon>
        <taxon>Dikarya</taxon>
        <taxon>Ascomycota</taxon>
        <taxon>Pezizomycotina</taxon>
        <taxon>Eurotiomycetes</taxon>
        <taxon>Eurotiomycetidae</taxon>
        <taxon>Eurotiales</taxon>
        <taxon>Aspergillaceae</taxon>
        <taxon>Aspergillus</taxon>
        <taxon>Aspergillus subgen. Circumdati</taxon>
    </lineage>
</organism>